<evidence type="ECO:0000313" key="2">
    <source>
        <dbReference type="EMBL" id="KAB5517141.1"/>
    </source>
</evidence>
<proteinExistence type="predicted"/>
<comment type="caution">
    <text evidence="2">The sequence shown here is derived from an EMBL/GenBank/DDBJ whole genome shotgun (WGS) entry which is preliminary data.</text>
</comment>
<feature type="region of interest" description="Disordered" evidence="1">
    <location>
        <begin position="134"/>
        <end position="153"/>
    </location>
</feature>
<name>A0A5N5JD34_PANHP</name>
<keyword evidence="3" id="KW-1185">Reference proteome</keyword>
<protein>
    <submittedName>
        <fullName evidence="2">Uncharacterized protein</fullName>
    </submittedName>
</protein>
<dbReference type="Proteomes" id="UP000327468">
    <property type="component" value="Chromosome 30"/>
</dbReference>
<gene>
    <name evidence="2" type="ORF">PHYPO_G00185990</name>
</gene>
<feature type="region of interest" description="Disordered" evidence="1">
    <location>
        <begin position="159"/>
        <end position="184"/>
    </location>
</feature>
<sequence length="184" mass="20771">MTCNQKIPNDSLIHKEILSNFNKFGYIKALGDPADPTLILLYCLTSEPLPCVKDKKKRIFEIQFFLLGKDEHMAMCFRFSTNEWLFYDNDPAKPSFQSFSFDTIKEYVICLAGYVNITQAQECKLGIPETGEGTGAQPFYSSESTSLLDTEQSVEDVEMEDLSSYSVPIPETGEGLGPQPFYQN</sequence>
<feature type="compositionally biased region" description="Polar residues" evidence="1">
    <location>
        <begin position="139"/>
        <end position="151"/>
    </location>
</feature>
<reference evidence="2 3" key="1">
    <citation type="submission" date="2019-06" db="EMBL/GenBank/DDBJ databases">
        <title>A chromosome-scale genome assembly of the striped catfish, Pangasianodon hypophthalmus.</title>
        <authorList>
            <person name="Wen M."/>
            <person name="Zahm M."/>
            <person name="Roques C."/>
            <person name="Cabau C."/>
            <person name="Klopp C."/>
            <person name="Donnadieu C."/>
            <person name="Jouanno E."/>
            <person name="Avarre J.-C."/>
            <person name="Campet M."/>
            <person name="Ha T.T.T."/>
            <person name="Dugue R."/>
            <person name="Lampietro C."/>
            <person name="Louis A."/>
            <person name="Herpin A."/>
            <person name="Echchiki A."/>
            <person name="Berthelot C."/>
            <person name="Parey E."/>
            <person name="Roest-Crollius H."/>
            <person name="Braasch I."/>
            <person name="Postlethwait J."/>
            <person name="Bobe J."/>
            <person name="Montfort J."/>
            <person name="Bouchez O."/>
            <person name="Begum T."/>
            <person name="Schartl M."/>
            <person name="Guiguen Y."/>
        </authorList>
    </citation>
    <scope>NUCLEOTIDE SEQUENCE [LARGE SCALE GENOMIC DNA]</scope>
    <source>
        <strain evidence="2 3">Indonesia</strain>
        <tissue evidence="2">Blood</tissue>
    </source>
</reference>
<dbReference type="EMBL" id="VFJC01000031">
    <property type="protein sequence ID" value="KAB5517141.1"/>
    <property type="molecule type" value="Genomic_DNA"/>
</dbReference>
<organism evidence="2 3">
    <name type="scientific">Pangasianodon hypophthalmus</name>
    <name type="common">Striped catfish</name>
    <name type="synonym">Helicophagus hypophthalmus</name>
    <dbReference type="NCBI Taxonomy" id="310915"/>
    <lineage>
        <taxon>Eukaryota</taxon>
        <taxon>Metazoa</taxon>
        <taxon>Chordata</taxon>
        <taxon>Craniata</taxon>
        <taxon>Vertebrata</taxon>
        <taxon>Euteleostomi</taxon>
        <taxon>Actinopterygii</taxon>
        <taxon>Neopterygii</taxon>
        <taxon>Teleostei</taxon>
        <taxon>Ostariophysi</taxon>
        <taxon>Siluriformes</taxon>
        <taxon>Pangasiidae</taxon>
        <taxon>Pangasianodon</taxon>
    </lineage>
</organism>
<accession>A0A5N5JD34</accession>
<evidence type="ECO:0000313" key="3">
    <source>
        <dbReference type="Proteomes" id="UP000327468"/>
    </source>
</evidence>
<dbReference type="AlphaFoldDB" id="A0A5N5JD34"/>
<evidence type="ECO:0000256" key="1">
    <source>
        <dbReference type="SAM" id="MobiDB-lite"/>
    </source>
</evidence>